<organism evidence="1 2">
    <name type="scientific">Cymbomonas tetramitiformis</name>
    <dbReference type="NCBI Taxonomy" id="36881"/>
    <lineage>
        <taxon>Eukaryota</taxon>
        <taxon>Viridiplantae</taxon>
        <taxon>Chlorophyta</taxon>
        <taxon>Pyramimonadophyceae</taxon>
        <taxon>Pyramimonadales</taxon>
        <taxon>Pyramimonadaceae</taxon>
        <taxon>Cymbomonas</taxon>
    </lineage>
</organism>
<dbReference type="SUPFAM" id="SSF56672">
    <property type="entry name" value="DNA/RNA polymerases"/>
    <property type="match status" value="1"/>
</dbReference>
<dbReference type="Proteomes" id="UP001190700">
    <property type="component" value="Unassembled WGS sequence"/>
</dbReference>
<dbReference type="PANTHER" id="PTHR10133">
    <property type="entry name" value="DNA POLYMERASE I"/>
    <property type="match status" value="1"/>
</dbReference>
<name>A0AAE0GX50_9CHLO</name>
<reference evidence="1 2" key="1">
    <citation type="journal article" date="2015" name="Genome Biol. Evol.">
        <title>Comparative Genomics of a Bacterivorous Green Alga Reveals Evolutionary Causalities and Consequences of Phago-Mixotrophic Mode of Nutrition.</title>
        <authorList>
            <person name="Burns J.A."/>
            <person name="Paasch A."/>
            <person name="Narechania A."/>
            <person name="Kim E."/>
        </authorList>
    </citation>
    <scope>NUCLEOTIDE SEQUENCE [LARGE SCALE GENOMIC DNA]</scope>
    <source>
        <strain evidence="1 2">PLY_AMNH</strain>
    </source>
</reference>
<sequence>VTADNTLWDYYISYWRPFGELLTELEKEGMMVDKVHLAGAQLKAEAEQSEAEKRFRDWAMSFCEDAKYMNVGSGPQVRQLLFAGARNKRGDKEAVPMERVFNVPNVDGLIEEGKKVAKKNMQITLYGLGIPIAPTIFTASGVPAVSAPALRDLAGNPGHAHALLQKLDASENPATKQELLKEAEDKCGGKAKAFDAFNGGREGLSACSAIDALCEMAAIDTLLSNFIIPLQ</sequence>
<dbReference type="AlphaFoldDB" id="A0AAE0GX50"/>
<gene>
    <name evidence="1" type="ORF">CYMTET_7356</name>
</gene>
<proteinExistence type="predicted"/>
<dbReference type="InterPro" id="IPR002298">
    <property type="entry name" value="DNA_polymerase_A"/>
</dbReference>
<dbReference type="InterPro" id="IPR043502">
    <property type="entry name" value="DNA/RNA_pol_sf"/>
</dbReference>
<evidence type="ECO:0000313" key="2">
    <source>
        <dbReference type="Proteomes" id="UP001190700"/>
    </source>
</evidence>
<evidence type="ECO:0000313" key="1">
    <source>
        <dbReference type="EMBL" id="KAK3285021.1"/>
    </source>
</evidence>
<keyword evidence="2" id="KW-1185">Reference proteome</keyword>
<dbReference type="GO" id="GO:0006261">
    <property type="term" value="P:DNA-templated DNA replication"/>
    <property type="evidence" value="ECO:0007669"/>
    <property type="project" value="InterPro"/>
</dbReference>
<dbReference type="PANTHER" id="PTHR10133:SF27">
    <property type="entry name" value="DNA POLYMERASE NU"/>
    <property type="match status" value="1"/>
</dbReference>
<protein>
    <submittedName>
        <fullName evidence="1">Uncharacterized protein</fullName>
    </submittedName>
</protein>
<feature type="non-terminal residue" evidence="1">
    <location>
        <position position="231"/>
    </location>
</feature>
<accession>A0AAE0GX50</accession>
<feature type="non-terminal residue" evidence="1">
    <location>
        <position position="1"/>
    </location>
</feature>
<comment type="caution">
    <text evidence="1">The sequence shown here is derived from an EMBL/GenBank/DDBJ whole genome shotgun (WGS) entry which is preliminary data.</text>
</comment>
<dbReference type="EMBL" id="LGRX02002007">
    <property type="protein sequence ID" value="KAK3285021.1"/>
    <property type="molecule type" value="Genomic_DNA"/>
</dbReference>
<dbReference type="GO" id="GO:0003887">
    <property type="term" value="F:DNA-directed DNA polymerase activity"/>
    <property type="evidence" value="ECO:0007669"/>
    <property type="project" value="InterPro"/>
</dbReference>
<dbReference type="GO" id="GO:0006302">
    <property type="term" value="P:double-strand break repair"/>
    <property type="evidence" value="ECO:0007669"/>
    <property type="project" value="TreeGrafter"/>
</dbReference>